<dbReference type="EMBL" id="VOSL01000024">
    <property type="protein sequence ID" value="TXD40664.1"/>
    <property type="molecule type" value="Genomic_DNA"/>
</dbReference>
<reference evidence="2 3" key="1">
    <citation type="submission" date="2019-08" db="EMBL/GenBank/DDBJ databases">
        <title>Bradymonadales sp. TMQ2.</title>
        <authorList>
            <person name="Liang Q."/>
        </authorList>
    </citation>
    <scope>NUCLEOTIDE SEQUENCE [LARGE SCALE GENOMIC DNA]</scope>
    <source>
        <strain evidence="2 3">TMQ2</strain>
    </source>
</reference>
<proteinExistence type="predicted"/>
<feature type="compositionally biased region" description="Pro residues" evidence="1">
    <location>
        <begin position="208"/>
        <end position="221"/>
    </location>
</feature>
<comment type="caution">
    <text evidence="2">The sequence shown here is derived from an EMBL/GenBank/DDBJ whole genome shotgun (WGS) entry which is preliminary data.</text>
</comment>
<organism evidence="2 3">
    <name type="scientific">Lujinxingia vulgaris</name>
    <dbReference type="NCBI Taxonomy" id="2600176"/>
    <lineage>
        <taxon>Bacteria</taxon>
        <taxon>Deltaproteobacteria</taxon>
        <taxon>Bradymonadales</taxon>
        <taxon>Lujinxingiaceae</taxon>
        <taxon>Lujinxingia</taxon>
    </lineage>
</organism>
<name>A0A5C6XNJ2_9DELT</name>
<gene>
    <name evidence="2" type="ORF">FRC96_05310</name>
</gene>
<dbReference type="SUPFAM" id="SSF48452">
    <property type="entry name" value="TPR-like"/>
    <property type="match status" value="1"/>
</dbReference>
<protein>
    <submittedName>
        <fullName evidence="2">Uncharacterized protein</fullName>
    </submittedName>
</protein>
<dbReference type="AlphaFoldDB" id="A0A5C6XNJ2"/>
<dbReference type="RefSeq" id="WP_146973470.1">
    <property type="nucleotide sequence ID" value="NZ_VOSL01000024.1"/>
</dbReference>
<feature type="compositionally biased region" description="Low complexity" evidence="1">
    <location>
        <begin position="228"/>
        <end position="243"/>
    </location>
</feature>
<feature type="compositionally biased region" description="Polar residues" evidence="1">
    <location>
        <begin position="251"/>
        <end position="265"/>
    </location>
</feature>
<evidence type="ECO:0000313" key="3">
    <source>
        <dbReference type="Proteomes" id="UP000321046"/>
    </source>
</evidence>
<dbReference type="Gene3D" id="1.25.40.10">
    <property type="entry name" value="Tetratricopeptide repeat domain"/>
    <property type="match status" value="1"/>
</dbReference>
<dbReference type="OrthoDB" id="5479674at2"/>
<evidence type="ECO:0000256" key="1">
    <source>
        <dbReference type="SAM" id="MobiDB-lite"/>
    </source>
</evidence>
<accession>A0A5C6XNJ2</accession>
<dbReference type="InterPro" id="IPR011990">
    <property type="entry name" value="TPR-like_helical_dom_sf"/>
</dbReference>
<feature type="region of interest" description="Disordered" evidence="1">
    <location>
        <begin position="195"/>
        <end position="289"/>
    </location>
</feature>
<sequence length="702" mass="78052">MSQIHAGWRAYHEGDYRKALEHFEASEQWPEMVSGLALSVLSIGQGSDAIRLVEQQAREHRHIELEVLLGDLTGRTGKRADAERMLQAAVNANPDHALALSLLGEQRIRQGRWDDGTQDFIAALAGADPRATLHMRRVILDLIDAVAARRIPQAEAMRFINRIDYSIPNKDTALNQFFGSARRAVNAQQRLDDMPRTEPWSYSDAPVSPAPPARRPQSSPPPRRHSDPPSQQRSSSRSRTASSTIDLSLDEGTSSTDEVSRSPSPAQKRRSQARERRQNIARDRSNLMDAGLTNMSRVLREERNANEALQESVPAAIPPSWPSEMEEPIDTIPPIALPTRAVLGRGEAIRKGTFRLTGGDIGVEITLERCMHNMLASIQSIGDVTVPFTLQALRQLELNLLDDIFARMPELSALYRDETAVDDQRPLAVGKFLGDCLAQAFGAVWNYAQPPQASTMRVGQEEIDPLGVARTILDADHFDAIGFELLVRQSEKGTRTSTAMVARHFYVDPTPGLDGEALHMKLAEIWVAYRFVLNAIQTNEIATSLKTHLVHRDVIVFSIDKAFVPASFLAQVGPGALSSEGRTSLAYVRRTGEFLVLGSARHFARFLEVAPFELSSNSLPTLLPWLQRLFRPGWRLVESEEVARRAIERTGVSTIAAPNFARQGDRARVQVNFLERSTPHVMRLYDNPDALIPFEIEIQAIG</sequence>
<feature type="compositionally biased region" description="Basic and acidic residues" evidence="1">
    <location>
        <begin position="272"/>
        <end position="286"/>
    </location>
</feature>
<dbReference type="Proteomes" id="UP000321046">
    <property type="component" value="Unassembled WGS sequence"/>
</dbReference>
<evidence type="ECO:0000313" key="2">
    <source>
        <dbReference type="EMBL" id="TXD40664.1"/>
    </source>
</evidence>